<dbReference type="EMBL" id="GBRH01272514">
    <property type="protein sequence ID" value="JAD25381.1"/>
    <property type="molecule type" value="Transcribed_RNA"/>
</dbReference>
<reference evidence="2" key="2">
    <citation type="journal article" date="2015" name="Data Brief">
        <title>Shoot transcriptome of the giant reed, Arundo donax.</title>
        <authorList>
            <person name="Barrero R.A."/>
            <person name="Guerrero F.D."/>
            <person name="Moolhuijzen P."/>
            <person name="Goolsby J.A."/>
            <person name="Tidwell J."/>
            <person name="Bellgard S.E."/>
            <person name="Bellgard M.I."/>
        </authorList>
    </citation>
    <scope>NUCLEOTIDE SEQUENCE</scope>
    <source>
        <tissue evidence="2">Shoot tissue taken approximately 20 cm above the soil surface</tissue>
    </source>
</reference>
<evidence type="ECO:0000313" key="2">
    <source>
        <dbReference type="EMBL" id="JAD25381.1"/>
    </source>
</evidence>
<proteinExistence type="predicted"/>
<sequence>MGTRMRRSLQHGRRRTGRRGRWAREDQLHRLGGGEP</sequence>
<evidence type="ECO:0000256" key="1">
    <source>
        <dbReference type="SAM" id="MobiDB-lite"/>
    </source>
</evidence>
<accession>A0A0A8YHE6</accession>
<organism evidence="2">
    <name type="scientific">Arundo donax</name>
    <name type="common">Giant reed</name>
    <name type="synonym">Donax arundinaceus</name>
    <dbReference type="NCBI Taxonomy" id="35708"/>
    <lineage>
        <taxon>Eukaryota</taxon>
        <taxon>Viridiplantae</taxon>
        <taxon>Streptophyta</taxon>
        <taxon>Embryophyta</taxon>
        <taxon>Tracheophyta</taxon>
        <taxon>Spermatophyta</taxon>
        <taxon>Magnoliopsida</taxon>
        <taxon>Liliopsida</taxon>
        <taxon>Poales</taxon>
        <taxon>Poaceae</taxon>
        <taxon>PACMAD clade</taxon>
        <taxon>Arundinoideae</taxon>
        <taxon>Arundineae</taxon>
        <taxon>Arundo</taxon>
    </lineage>
</organism>
<feature type="region of interest" description="Disordered" evidence="1">
    <location>
        <begin position="1"/>
        <end position="36"/>
    </location>
</feature>
<reference evidence="2" key="1">
    <citation type="submission" date="2014-09" db="EMBL/GenBank/DDBJ databases">
        <authorList>
            <person name="Magalhaes I.L.F."/>
            <person name="Oliveira U."/>
            <person name="Santos F.R."/>
            <person name="Vidigal T.H.D.A."/>
            <person name="Brescovit A.D."/>
            <person name="Santos A.J."/>
        </authorList>
    </citation>
    <scope>NUCLEOTIDE SEQUENCE</scope>
    <source>
        <tissue evidence="2">Shoot tissue taken approximately 20 cm above the soil surface</tissue>
    </source>
</reference>
<protein>
    <submittedName>
        <fullName evidence="2">Uncharacterized protein</fullName>
    </submittedName>
</protein>
<dbReference type="AlphaFoldDB" id="A0A0A8YHE6"/>
<feature type="compositionally biased region" description="Basic residues" evidence="1">
    <location>
        <begin position="1"/>
        <end position="21"/>
    </location>
</feature>
<name>A0A0A8YHE6_ARUDO</name>